<evidence type="ECO:0000256" key="5">
    <source>
        <dbReference type="ARBA" id="ARBA00023204"/>
    </source>
</evidence>
<name>A0ABY8QXT7_9MICO</name>
<keyword evidence="1 6" id="KW-0963">Cytoplasm</keyword>
<dbReference type="InterPro" id="IPR000085">
    <property type="entry name" value="RuvA"/>
</dbReference>
<evidence type="ECO:0000313" key="8">
    <source>
        <dbReference type="EMBL" id="WGW13832.1"/>
    </source>
</evidence>
<keyword evidence="5 6" id="KW-0234">DNA repair</keyword>
<gene>
    <name evidence="6 8" type="primary">ruvA</name>
    <name evidence="8" type="ORF">LWF01_08830</name>
</gene>
<comment type="caution">
    <text evidence="6">Lacks conserved residue(s) required for the propagation of feature annotation.</text>
</comment>
<dbReference type="SMART" id="SM00278">
    <property type="entry name" value="HhH1"/>
    <property type="match status" value="2"/>
</dbReference>
<comment type="subunit">
    <text evidence="6">Homotetramer. Forms an RuvA(8)-RuvB(12)-Holliday junction (HJ) complex. HJ DNA is sandwiched between 2 RuvA tetramers; dsDNA enters through RuvA and exits via RuvB. An RuvB hexamer assembles on each DNA strand where it exits the tetramer. Each RuvB hexamer is contacted by two RuvA subunits (via domain III) on 2 adjacent RuvB subunits; this complex drives branch migration. In the full resolvosome a probable DNA-RuvA(4)-RuvB(12)-RuvC(2) complex forms which resolves the HJ.</text>
</comment>
<dbReference type="NCBIfam" id="TIGR00084">
    <property type="entry name" value="ruvA"/>
    <property type="match status" value="1"/>
</dbReference>
<organism evidence="8 9">
    <name type="scientific">Saxibacter everestensis</name>
    <dbReference type="NCBI Taxonomy" id="2909229"/>
    <lineage>
        <taxon>Bacteria</taxon>
        <taxon>Bacillati</taxon>
        <taxon>Actinomycetota</taxon>
        <taxon>Actinomycetes</taxon>
        <taxon>Micrococcales</taxon>
        <taxon>Brevibacteriaceae</taxon>
        <taxon>Saxibacter</taxon>
    </lineage>
</organism>
<dbReference type="Gene3D" id="1.10.8.10">
    <property type="entry name" value="DNA helicase RuvA subunit, C-terminal domain"/>
    <property type="match status" value="1"/>
</dbReference>
<dbReference type="Pfam" id="PF14520">
    <property type="entry name" value="HHH_5"/>
    <property type="match status" value="1"/>
</dbReference>
<accession>A0ABY8QXT7</accession>
<dbReference type="InterPro" id="IPR013849">
    <property type="entry name" value="DNA_helicase_Holl-junc_RuvA_I"/>
</dbReference>
<reference evidence="8 9" key="1">
    <citation type="submission" date="2023-05" db="EMBL/GenBank/DDBJ databases">
        <title>Lithophilousrod everest ZFBP1038 complete genpme.</title>
        <authorList>
            <person name="Tian M."/>
        </authorList>
    </citation>
    <scope>NUCLEOTIDE SEQUENCE [LARGE SCALE GENOMIC DNA]</scope>
    <source>
        <strain evidence="8 9">ZFBP1038</strain>
    </source>
</reference>
<evidence type="ECO:0000256" key="6">
    <source>
        <dbReference type="HAMAP-Rule" id="MF_00031"/>
    </source>
</evidence>
<evidence type="ECO:0000313" key="9">
    <source>
        <dbReference type="Proteomes" id="UP001209083"/>
    </source>
</evidence>
<dbReference type="Proteomes" id="UP001209083">
    <property type="component" value="Chromosome"/>
</dbReference>
<dbReference type="Gene3D" id="1.10.150.20">
    <property type="entry name" value="5' to 3' exonuclease, C-terminal subdomain"/>
    <property type="match status" value="1"/>
</dbReference>
<evidence type="ECO:0000256" key="3">
    <source>
        <dbReference type="ARBA" id="ARBA00023125"/>
    </source>
</evidence>
<dbReference type="InterPro" id="IPR036267">
    <property type="entry name" value="RuvA_C_sf"/>
</dbReference>
<comment type="subcellular location">
    <subcellularLocation>
        <location evidence="6">Cytoplasm</location>
    </subcellularLocation>
</comment>
<dbReference type="InterPro" id="IPR010994">
    <property type="entry name" value="RuvA_2-like"/>
</dbReference>
<feature type="domain" description="Helix-hairpin-helix DNA-binding motif class 1" evidence="7">
    <location>
        <begin position="107"/>
        <end position="126"/>
    </location>
</feature>
<protein>
    <recommendedName>
        <fullName evidence="6">Holliday junction branch migration complex subunit RuvA</fullName>
    </recommendedName>
</protein>
<dbReference type="HAMAP" id="MF_00031">
    <property type="entry name" value="DNA_HJ_migration_RuvA"/>
    <property type="match status" value="1"/>
</dbReference>
<dbReference type="Gene3D" id="2.40.50.140">
    <property type="entry name" value="Nucleic acid-binding proteins"/>
    <property type="match status" value="1"/>
</dbReference>
<dbReference type="Pfam" id="PF01330">
    <property type="entry name" value="RuvA_N"/>
    <property type="match status" value="1"/>
</dbReference>
<feature type="region of interest" description="Domain III" evidence="6">
    <location>
        <begin position="147"/>
        <end position="198"/>
    </location>
</feature>
<keyword evidence="3 6" id="KW-0238">DNA-binding</keyword>
<feature type="domain" description="Helix-hairpin-helix DNA-binding motif class 1" evidence="7">
    <location>
        <begin position="72"/>
        <end position="91"/>
    </location>
</feature>
<dbReference type="SUPFAM" id="SSF46929">
    <property type="entry name" value="DNA helicase RuvA subunit, C-terminal domain"/>
    <property type="match status" value="1"/>
</dbReference>
<proteinExistence type="inferred from homology"/>
<evidence type="ECO:0000259" key="7">
    <source>
        <dbReference type="SMART" id="SM00278"/>
    </source>
</evidence>
<dbReference type="CDD" id="cd14332">
    <property type="entry name" value="UBA_RuvA_C"/>
    <property type="match status" value="1"/>
</dbReference>
<dbReference type="RefSeq" id="WP_349640655.1">
    <property type="nucleotide sequence ID" value="NZ_CP090958.1"/>
</dbReference>
<evidence type="ECO:0000256" key="1">
    <source>
        <dbReference type="ARBA" id="ARBA00022490"/>
    </source>
</evidence>
<dbReference type="SUPFAM" id="SSF50249">
    <property type="entry name" value="Nucleic acid-binding proteins"/>
    <property type="match status" value="1"/>
</dbReference>
<dbReference type="EMBL" id="CP090958">
    <property type="protein sequence ID" value="WGW13832.1"/>
    <property type="molecule type" value="Genomic_DNA"/>
</dbReference>
<evidence type="ECO:0000256" key="2">
    <source>
        <dbReference type="ARBA" id="ARBA00022763"/>
    </source>
</evidence>
<comment type="similarity">
    <text evidence="6">Belongs to the RuvA family.</text>
</comment>
<comment type="domain">
    <text evidence="6">Has three domains with a flexible linker between the domains II and III and assumes an 'L' shape. Domain III is highly mobile and contacts RuvB.</text>
</comment>
<dbReference type="InterPro" id="IPR003583">
    <property type="entry name" value="Hlx-hairpin-Hlx_DNA-bd_motif"/>
</dbReference>
<keyword evidence="9" id="KW-1185">Reference proteome</keyword>
<dbReference type="InterPro" id="IPR011114">
    <property type="entry name" value="RuvA_C"/>
</dbReference>
<sequence length="198" mass="20596">MIASVTGVVASLRLDAAVISVNGIGMLVYAAPGTLAELRLGSEATLSTSLVVREDSLTLYGFSDDDARDVFETLQTISGVGPRLALAMLAVHAPDGLRRAVIDGNLTELMKVPGVGKKGAQRIVLELGDKLGIPRGIGLPGVQTAMPSAKEEQIIDALIGLGWNQKQAAEATKTVVDGAGEESVAVLLKEALKELGRR</sequence>
<dbReference type="SUPFAM" id="SSF47781">
    <property type="entry name" value="RuvA domain 2-like"/>
    <property type="match status" value="1"/>
</dbReference>
<dbReference type="Pfam" id="PF07499">
    <property type="entry name" value="RuvA_C"/>
    <property type="match status" value="1"/>
</dbReference>
<keyword evidence="2 6" id="KW-0227">DNA damage</keyword>
<evidence type="ECO:0000256" key="4">
    <source>
        <dbReference type="ARBA" id="ARBA00023172"/>
    </source>
</evidence>
<comment type="function">
    <text evidence="6">The RuvA-RuvB-RuvC complex processes Holliday junction (HJ) DNA during genetic recombination and DNA repair, while the RuvA-RuvB complex plays an important role in the rescue of blocked DNA replication forks via replication fork reversal (RFR). RuvA specifically binds to HJ cruciform DNA, conferring on it an open structure. The RuvB hexamer acts as an ATP-dependent pump, pulling dsDNA into and through the RuvAB complex. HJ branch migration allows RuvC to scan DNA until it finds its consensus sequence, where it cleaves and resolves the cruciform DNA.</text>
</comment>
<dbReference type="InterPro" id="IPR012340">
    <property type="entry name" value="NA-bd_OB-fold"/>
</dbReference>
<keyword evidence="4 6" id="KW-0233">DNA recombination</keyword>